<proteinExistence type="predicted"/>
<evidence type="ECO:0000313" key="2">
    <source>
        <dbReference type="Proteomes" id="UP000054359"/>
    </source>
</evidence>
<name>A0A087TPW2_STEMI</name>
<gene>
    <name evidence="1" type="ORF">X975_02700</name>
</gene>
<reference evidence="1 2" key="1">
    <citation type="submission" date="2013-11" db="EMBL/GenBank/DDBJ databases">
        <title>Genome sequencing of Stegodyphus mimosarum.</title>
        <authorList>
            <person name="Bechsgaard J."/>
        </authorList>
    </citation>
    <scope>NUCLEOTIDE SEQUENCE [LARGE SCALE GENOMIC DNA]</scope>
</reference>
<dbReference type="Proteomes" id="UP000054359">
    <property type="component" value="Unassembled WGS sequence"/>
</dbReference>
<sequence length="62" mass="7271">MGQQPFRLLLLPRPRHHVTHSLRRRTTLASYFCSSFSPSLFLGCCYWTCSGRGSAEKYHLRR</sequence>
<organism evidence="1 2">
    <name type="scientific">Stegodyphus mimosarum</name>
    <name type="common">African social velvet spider</name>
    <dbReference type="NCBI Taxonomy" id="407821"/>
    <lineage>
        <taxon>Eukaryota</taxon>
        <taxon>Metazoa</taxon>
        <taxon>Ecdysozoa</taxon>
        <taxon>Arthropoda</taxon>
        <taxon>Chelicerata</taxon>
        <taxon>Arachnida</taxon>
        <taxon>Araneae</taxon>
        <taxon>Araneomorphae</taxon>
        <taxon>Entelegynae</taxon>
        <taxon>Eresoidea</taxon>
        <taxon>Eresidae</taxon>
        <taxon>Stegodyphus</taxon>
    </lineage>
</organism>
<feature type="non-terminal residue" evidence="1">
    <location>
        <position position="62"/>
    </location>
</feature>
<evidence type="ECO:0000313" key="1">
    <source>
        <dbReference type="EMBL" id="KFM67151.1"/>
    </source>
</evidence>
<protein>
    <submittedName>
        <fullName evidence="1">Uncharacterized protein</fullName>
    </submittedName>
</protein>
<dbReference type="EMBL" id="KK116232">
    <property type="protein sequence ID" value="KFM67151.1"/>
    <property type="molecule type" value="Genomic_DNA"/>
</dbReference>
<keyword evidence="2" id="KW-1185">Reference proteome</keyword>
<dbReference type="AlphaFoldDB" id="A0A087TPW2"/>
<accession>A0A087TPW2</accession>